<reference evidence="2" key="1">
    <citation type="journal article" date="2022" name="Mol. Ecol. Resour.">
        <title>The genomes of chicory, endive, great burdock and yacon provide insights into Asteraceae palaeo-polyploidization history and plant inulin production.</title>
        <authorList>
            <person name="Fan W."/>
            <person name="Wang S."/>
            <person name="Wang H."/>
            <person name="Wang A."/>
            <person name="Jiang F."/>
            <person name="Liu H."/>
            <person name="Zhao H."/>
            <person name="Xu D."/>
            <person name="Zhang Y."/>
        </authorList>
    </citation>
    <scope>NUCLEOTIDE SEQUENCE [LARGE SCALE GENOMIC DNA]</scope>
    <source>
        <strain evidence="2">cv. Yunnan</strain>
    </source>
</reference>
<dbReference type="EMBL" id="CM042018">
    <property type="protein sequence ID" value="KAI3827616.1"/>
    <property type="molecule type" value="Genomic_DNA"/>
</dbReference>
<evidence type="ECO:0000313" key="2">
    <source>
        <dbReference type="Proteomes" id="UP001056120"/>
    </source>
</evidence>
<evidence type="ECO:0000313" key="1">
    <source>
        <dbReference type="EMBL" id="KAI3827616.1"/>
    </source>
</evidence>
<dbReference type="Proteomes" id="UP001056120">
    <property type="component" value="Linkage Group LG01"/>
</dbReference>
<protein>
    <submittedName>
        <fullName evidence="1">Uncharacterized protein</fullName>
    </submittedName>
</protein>
<reference evidence="1 2" key="2">
    <citation type="journal article" date="2022" name="Mol. Ecol. Resour.">
        <title>The genomes of chicory, endive, great burdock and yacon provide insights into Asteraceae paleo-polyploidization history and plant inulin production.</title>
        <authorList>
            <person name="Fan W."/>
            <person name="Wang S."/>
            <person name="Wang H."/>
            <person name="Wang A."/>
            <person name="Jiang F."/>
            <person name="Liu H."/>
            <person name="Zhao H."/>
            <person name="Xu D."/>
            <person name="Zhang Y."/>
        </authorList>
    </citation>
    <scope>NUCLEOTIDE SEQUENCE [LARGE SCALE GENOMIC DNA]</scope>
    <source>
        <strain evidence="2">cv. Yunnan</strain>
        <tissue evidence="1">Leaves</tissue>
    </source>
</reference>
<keyword evidence="2" id="KW-1185">Reference proteome</keyword>
<organism evidence="1 2">
    <name type="scientific">Smallanthus sonchifolius</name>
    <dbReference type="NCBI Taxonomy" id="185202"/>
    <lineage>
        <taxon>Eukaryota</taxon>
        <taxon>Viridiplantae</taxon>
        <taxon>Streptophyta</taxon>
        <taxon>Embryophyta</taxon>
        <taxon>Tracheophyta</taxon>
        <taxon>Spermatophyta</taxon>
        <taxon>Magnoliopsida</taxon>
        <taxon>eudicotyledons</taxon>
        <taxon>Gunneridae</taxon>
        <taxon>Pentapetalae</taxon>
        <taxon>asterids</taxon>
        <taxon>campanulids</taxon>
        <taxon>Asterales</taxon>
        <taxon>Asteraceae</taxon>
        <taxon>Asteroideae</taxon>
        <taxon>Heliantheae alliance</taxon>
        <taxon>Millerieae</taxon>
        <taxon>Smallanthus</taxon>
    </lineage>
</organism>
<proteinExistence type="predicted"/>
<sequence>MYEMYQESEEVMTLWVRQQEWWISPVIVESEVSSIGGNRIDVDISSTIGGHIGMLFVRYASSTWVVIFIGAVRAVPFIPDRILGSSQGGDDLA</sequence>
<comment type="caution">
    <text evidence="1">The sequence shown here is derived from an EMBL/GenBank/DDBJ whole genome shotgun (WGS) entry which is preliminary data.</text>
</comment>
<gene>
    <name evidence="1" type="ORF">L1987_01695</name>
</gene>
<accession>A0ACB9K5R8</accession>
<name>A0ACB9K5R8_9ASTR</name>